<reference evidence="4" key="1">
    <citation type="journal article" date="2019" name="Int. J. Syst. Evol. Microbiol.">
        <title>The Global Catalogue of Microorganisms (GCM) 10K type strain sequencing project: providing services to taxonomists for standard genome sequencing and annotation.</title>
        <authorList>
            <consortium name="The Broad Institute Genomics Platform"/>
            <consortium name="The Broad Institute Genome Sequencing Center for Infectious Disease"/>
            <person name="Wu L."/>
            <person name="Ma J."/>
        </authorList>
    </citation>
    <scope>NUCLEOTIDE SEQUENCE [LARGE SCALE GENOMIC DNA]</scope>
    <source>
        <strain evidence="4">CECT 7297</strain>
    </source>
</reference>
<accession>A0ABV8QLY4</accession>
<dbReference type="InterPro" id="IPR007314">
    <property type="entry name" value="Cofac_haem-bd_dom"/>
</dbReference>
<feature type="chain" id="PRO_5045652702" evidence="1">
    <location>
        <begin position="25"/>
        <end position="331"/>
    </location>
</feature>
<keyword evidence="4" id="KW-1185">Reference proteome</keyword>
<dbReference type="SUPFAM" id="SSF159501">
    <property type="entry name" value="EreA/ChaN-like"/>
    <property type="match status" value="1"/>
</dbReference>
<dbReference type="PROSITE" id="PS51257">
    <property type="entry name" value="PROKAR_LIPOPROTEIN"/>
    <property type="match status" value="1"/>
</dbReference>
<dbReference type="Gene3D" id="3.40.50.11550">
    <property type="match status" value="1"/>
</dbReference>
<dbReference type="EMBL" id="JBHSDI010000060">
    <property type="protein sequence ID" value="MFC4260696.1"/>
    <property type="molecule type" value="Genomic_DNA"/>
</dbReference>
<evidence type="ECO:0000313" key="3">
    <source>
        <dbReference type="EMBL" id="MFC4260696.1"/>
    </source>
</evidence>
<feature type="domain" description="Haem-binding uptake Tiki superfamily ChaN" evidence="2">
    <location>
        <begin position="53"/>
        <end position="262"/>
    </location>
</feature>
<comment type="caution">
    <text evidence="3">The sequence shown here is derived from an EMBL/GenBank/DDBJ whole genome shotgun (WGS) entry which is preliminary data.</text>
</comment>
<dbReference type="CDD" id="cd14727">
    <property type="entry name" value="ChanN-like"/>
    <property type="match status" value="1"/>
</dbReference>
<evidence type="ECO:0000256" key="1">
    <source>
        <dbReference type="SAM" id="SignalP"/>
    </source>
</evidence>
<feature type="signal peptide" evidence="1">
    <location>
        <begin position="1"/>
        <end position="24"/>
    </location>
</feature>
<gene>
    <name evidence="3" type="ORF">ACFOZ5_16900</name>
</gene>
<protein>
    <submittedName>
        <fullName evidence="3">ChaN family lipoprotein</fullName>
    </submittedName>
</protein>
<keyword evidence="3" id="KW-0449">Lipoprotein</keyword>
<evidence type="ECO:0000313" key="4">
    <source>
        <dbReference type="Proteomes" id="UP001595798"/>
    </source>
</evidence>
<keyword evidence="1" id="KW-0732">Signal</keyword>
<name>A0ABV8QLY4_9GAMM</name>
<sequence>MQIHRTAVLATLGILLQACTTVPATQTPARITTFYDAVIRDHDNRIVDLETVAKTLAGADVVVVGEFHGHQGAHLLQARLQAALHQRNPRQILALEAFNLDSQTPVNRYLAGELGEEEMVEDAGAWENYQASYRPMVEYAREHDLPVVAANAPADVVRCVGRQGAGYLEALPGQRRSQLPDQPFPAMTGYRDRFMTSMGGSDHGEPSKEGKQRLENTFKAQLLRDSTMADQILKALNAHPDHQVLMITGTFHSENRQGLVAVLEQRAPELEVRVLTPHMSANQSEAESNTDVAVGDYRYDLWPLPAHYQDRDREQAAMMERFSKARNLTCD</sequence>
<dbReference type="RefSeq" id="WP_379889466.1">
    <property type="nucleotide sequence ID" value="NZ_JBHSDI010000060.1"/>
</dbReference>
<dbReference type="InterPro" id="IPR016773">
    <property type="entry name" value="Fe3_uptake_reg_CjrA_prd"/>
</dbReference>
<dbReference type="PIRSF" id="PIRSF020419">
    <property type="entry name" value="Fe_uptake_reg_CjrA_prd"/>
    <property type="match status" value="1"/>
</dbReference>
<evidence type="ECO:0000259" key="2">
    <source>
        <dbReference type="Pfam" id="PF04187"/>
    </source>
</evidence>
<dbReference type="Proteomes" id="UP001595798">
    <property type="component" value="Unassembled WGS sequence"/>
</dbReference>
<proteinExistence type="predicted"/>
<dbReference type="Pfam" id="PF04187">
    <property type="entry name" value="Cofac_haem_bdg"/>
    <property type="match status" value="1"/>
</dbReference>
<organism evidence="3 4">
    <name type="scientific">Marinobacter lacisalsi</name>
    <dbReference type="NCBI Taxonomy" id="475979"/>
    <lineage>
        <taxon>Bacteria</taxon>
        <taxon>Pseudomonadati</taxon>
        <taxon>Pseudomonadota</taxon>
        <taxon>Gammaproteobacteria</taxon>
        <taxon>Pseudomonadales</taxon>
        <taxon>Marinobacteraceae</taxon>
        <taxon>Marinobacter</taxon>
    </lineage>
</organism>